<dbReference type="InterPro" id="IPR002937">
    <property type="entry name" value="Amino_oxidase"/>
</dbReference>
<dbReference type="Gene3D" id="3.50.50.60">
    <property type="entry name" value="FAD/NAD(P)-binding domain"/>
    <property type="match status" value="1"/>
</dbReference>
<dbReference type="GO" id="GO:0016491">
    <property type="term" value="F:oxidoreductase activity"/>
    <property type="evidence" value="ECO:0007669"/>
    <property type="project" value="InterPro"/>
</dbReference>
<dbReference type="KEGG" id="mfn:Ga0123462_1079"/>
<organism evidence="2 3">
    <name type="scientific">Mariprofundus ferrinatatus</name>
    <dbReference type="NCBI Taxonomy" id="1921087"/>
    <lineage>
        <taxon>Bacteria</taxon>
        <taxon>Pseudomonadati</taxon>
        <taxon>Pseudomonadota</taxon>
        <taxon>Candidatius Mariprofundia</taxon>
        <taxon>Mariprofundales</taxon>
        <taxon>Mariprofundaceae</taxon>
        <taxon>Mariprofundus</taxon>
    </lineage>
</organism>
<dbReference type="PANTHER" id="PTHR42923:SF46">
    <property type="entry name" value="AMINE OXIDASE"/>
    <property type="match status" value="1"/>
</dbReference>
<dbReference type="EMBL" id="CP018800">
    <property type="protein sequence ID" value="ATX81945.1"/>
    <property type="molecule type" value="Genomic_DNA"/>
</dbReference>
<evidence type="ECO:0000259" key="1">
    <source>
        <dbReference type="Pfam" id="PF01593"/>
    </source>
</evidence>
<dbReference type="RefSeq" id="WP_100265348.1">
    <property type="nucleotide sequence ID" value="NZ_CP018800.1"/>
</dbReference>
<feature type="domain" description="Amine oxidase" evidence="1">
    <location>
        <begin position="30"/>
        <end position="377"/>
    </location>
</feature>
<dbReference type="PANTHER" id="PTHR42923">
    <property type="entry name" value="PROTOPORPHYRINOGEN OXIDASE"/>
    <property type="match status" value="1"/>
</dbReference>
<dbReference type="AlphaFoldDB" id="A0A2K8L3N7"/>
<dbReference type="Gene3D" id="3.90.660.20">
    <property type="entry name" value="Protoporphyrinogen oxidase, mitochondrial, domain 2"/>
    <property type="match status" value="1"/>
</dbReference>
<dbReference type="PRINTS" id="PR00419">
    <property type="entry name" value="ADXRDTASE"/>
</dbReference>
<gene>
    <name evidence="2" type="ORF">Ga0123462_1079</name>
</gene>
<accession>A0A2K8L3N7</accession>
<protein>
    <submittedName>
        <fullName evidence="2">Protoporphyrinogen oxidase</fullName>
    </submittedName>
</protein>
<dbReference type="InterPro" id="IPR050464">
    <property type="entry name" value="Zeta_carotene_desat/Oxidored"/>
</dbReference>
<sequence length="435" mass="47428">MRAWLPKKACRSSWSSKIQGKQVAVIGAGLCGLTAAIRLAESGVAVTLFEAAPQPGGRTRSFIDKTTGELCDNGPHLLTGAYEATQKLLSDCGAAKHVTWQSSLELPLWDNKRDRFILRPAPWMPLSLALLVAIKGVPGHGWSSALAMLRLASALKREDHGLKSVADLISHCNIPSLLVTDMLEPICLGTMNEGLATANAATFKRVLRECFASHKAARLGWFNDPLQQALIEPLATRALQLGVIIRTGCRIHRVKDQGESLLVDEMMFDAAVIALPSYAAANLFENERICETHCITNIHLWYENHVGLPEPLIGGIGTTGQWFFDISAQMGQQGSSSRHLCAVISADELDIGDKELVALINREIGQITGEQQQPFHHRIVREKRATVLVRDNQSRYESKRIIDATEAPGPGDLPATIEFAVQRGDKAASDTLKAL</sequence>
<proteinExistence type="predicted"/>
<evidence type="ECO:0000313" key="3">
    <source>
        <dbReference type="Proteomes" id="UP000231637"/>
    </source>
</evidence>
<dbReference type="Pfam" id="PF01593">
    <property type="entry name" value="Amino_oxidase"/>
    <property type="match status" value="1"/>
</dbReference>
<keyword evidence="3" id="KW-1185">Reference proteome</keyword>
<reference evidence="2 3" key="1">
    <citation type="submission" date="2016-12" db="EMBL/GenBank/DDBJ databases">
        <title>Isolation and genomic insights into novel planktonic Zetaproteobacteria from stratified waters of the Chesapeake Bay.</title>
        <authorList>
            <person name="McAllister S.M."/>
            <person name="Kato S."/>
            <person name="Chan C.S."/>
            <person name="Chiu B.K."/>
            <person name="Field E.K."/>
        </authorList>
    </citation>
    <scope>NUCLEOTIDE SEQUENCE [LARGE SCALE GENOMIC DNA]</scope>
    <source>
        <strain evidence="2 3">CP-8</strain>
    </source>
</reference>
<dbReference type="Gene3D" id="1.10.3110.10">
    <property type="entry name" value="protoporphyrinogen ix oxidase, domain 3"/>
    <property type="match status" value="1"/>
</dbReference>
<dbReference type="Proteomes" id="UP000231637">
    <property type="component" value="Chromosome"/>
</dbReference>
<name>A0A2K8L3N7_9PROT</name>
<dbReference type="InterPro" id="IPR036188">
    <property type="entry name" value="FAD/NAD-bd_sf"/>
</dbReference>
<dbReference type="SUPFAM" id="SSF51905">
    <property type="entry name" value="FAD/NAD(P)-binding domain"/>
    <property type="match status" value="1"/>
</dbReference>
<dbReference type="OrthoDB" id="7849608at2"/>
<evidence type="ECO:0000313" key="2">
    <source>
        <dbReference type="EMBL" id="ATX81945.1"/>
    </source>
</evidence>